<sequence>MNSISSIIAGKKNLGTNYFSSFNPSNNEDTLGTFSNATKEECIEACKVARSGLEQWKNTPAPIRAGIISNLAKLIEKNKESLSQVLTREMGKPIKEARGDVQEAIDTCYFFISEGRRLYGQTVPSEMSNKELYTYRRPVGVFACITAGNFPVAVPSWYFIPALICGNTCVWKPSEDTPLVSLIFAELLYAAGVPKNVFQVVFGTGPQTGAQLISLVNDGLIDKVGFTGSTQVGRLIGEICGKNLQNPCLELGGKNPLVIMPDADLDLAVNGILWSGFGTAGQRCTSLGNLIIHKSVKDTLISKILNKVNDLSIGEPTNENNFYGPMISERFLNKHLENLECLIKPHHKILTSKNGKITSQNKPNSFNGNASSGYYAFPSIIDNVQENDEIYYTETFGPLFNVLTFNSIEEAIYLSNKTGYGLSSAIYTSDIHSAYKFKNEISAGMTSINNSTTGAEAHLPFGGNGKSGNGSRQSGIWVIDQFTKWQAVNWDMSGKLQLAQMDTNYINPTDYTVSVDKYILQ</sequence>
<protein>
    <recommendedName>
        <fullName evidence="5">aldehyde dehydrogenase (NAD(+))</fullName>
        <ecNumber evidence="5">1.2.1.3</ecNumber>
    </recommendedName>
</protein>
<keyword evidence="4" id="KW-0520">NAD</keyword>
<gene>
    <name evidence="9" type="ORF">DCC88_01110</name>
</gene>
<dbReference type="AlphaFoldDB" id="A0A369L141"/>
<evidence type="ECO:0000256" key="2">
    <source>
        <dbReference type="ARBA" id="ARBA00011881"/>
    </source>
</evidence>
<evidence type="ECO:0000256" key="5">
    <source>
        <dbReference type="ARBA" id="ARBA00024226"/>
    </source>
</evidence>
<comment type="similarity">
    <text evidence="1 7">Belongs to the aldehyde dehydrogenase family.</text>
</comment>
<evidence type="ECO:0000313" key="9">
    <source>
        <dbReference type="EMBL" id="RDB37186.1"/>
    </source>
</evidence>
<evidence type="ECO:0000256" key="6">
    <source>
        <dbReference type="PROSITE-ProRule" id="PRU10007"/>
    </source>
</evidence>
<keyword evidence="10" id="KW-1185">Reference proteome</keyword>
<comment type="subunit">
    <text evidence="2">Homotetramer.</text>
</comment>
<dbReference type="InterPro" id="IPR015590">
    <property type="entry name" value="Aldehyde_DH_dom"/>
</dbReference>
<dbReference type="EMBL" id="QOVW01000005">
    <property type="protein sequence ID" value="RDB37186.1"/>
    <property type="molecule type" value="Genomic_DNA"/>
</dbReference>
<evidence type="ECO:0000256" key="7">
    <source>
        <dbReference type="RuleBase" id="RU003345"/>
    </source>
</evidence>
<dbReference type="InterPro" id="IPR044638">
    <property type="entry name" value="ALDH7A1-like"/>
</dbReference>
<evidence type="ECO:0000259" key="8">
    <source>
        <dbReference type="Pfam" id="PF00171"/>
    </source>
</evidence>
<dbReference type="PROSITE" id="PS00687">
    <property type="entry name" value="ALDEHYDE_DEHYDR_GLU"/>
    <property type="match status" value="1"/>
</dbReference>
<organism evidence="9 10">
    <name type="scientific">Spirobacillus cienkowskii</name>
    <dbReference type="NCBI Taxonomy" id="495820"/>
    <lineage>
        <taxon>Bacteria</taxon>
        <taxon>Pseudomonadati</taxon>
        <taxon>Bdellovibrionota</taxon>
        <taxon>Oligoflexia</taxon>
        <taxon>Silvanigrellales</taxon>
        <taxon>Spirobacillus</taxon>
    </lineage>
</organism>
<dbReference type="InterPro" id="IPR016162">
    <property type="entry name" value="Ald_DH_N"/>
</dbReference>
<comment type="caution">
    <text evidence="9">The sequence shown here is derived from an EMBL/GenBank/DDBJ whole genome shotgun (WGS) entry which is preliminary data.</text>
</comment>
<dbReference type="GO" id="GO:0004029">
    <property type="term" value="F:aldehyde dehydrogenase (NAD+) activity"/>
    <property type="evidence" value="ECO:0007669"/>
    <property type="project" value="UniProtKB-EC"/>
</dbReference>
<name>A0A369L141_9BACT</name>
<dbReference type="FunFam" id="3.40.605.10:FF:000007">
    <property type="entry name" value="NAD/NADP-dependent betaine aldehyde dehydrogenase"/>
    <property type="match status" value="1"/>
</dbReference>
<evidence type="ECO:0000256" key="4">
    <source>
        <dbReference type="ARBA" id="ARBA00023027"/>
    </source>
</evidence>
<accession>A0A369L141</accession>
<dbReference type="Gene3D" id="3.40.605.10">
    <property type="entry name" value="Aldehyde Dehydrogenase, Chain A, domain 1"/>
    <property type="match status" value="1"/>
</dbReference>
<keyword evidence="3 7" id="KW-0560">Oxidoreductase</keyword>
<dbReference type="PANTHER" id="PTHR43521:SF1">
    <property type="entry name" value="ALPHA-AMINOADIPIC SEMIALDEHYDE DEHYDROGENASE"/>
    <property type="match status" value="1"/>
</dbReference>
<feature type="active site" evidence="6">
    <location>
        <position position="250"/>
    </location>
</feature>
<dbReference type="Gene3D" id="3.40.309.10">
    <property type="entry name" value="Aldehyde Dehydrogenase, Chain A, domain 2"/>
    <property type="match status" value="1"/>
</dbReference>
<proteinExistence type="inferred from homology"/>
<evidence type="ECO:0000313" key="10">
    <source>
        <dbReference type="Proteomes" id="UP000253934"/>
    </source>
</evidence>
<evidence type="ECO:0000256" key="3">
    <source>
        <dbReference type="ARBA" id="ARBA00023002"/>
    </source>
</evidence>
<dbReference type="PANTHER" id="PTHR43521">
    <property type="entry name" value="ALPHA-AMINOADIPIC SEMIALDEHYDE DEHYDROGENASE"/>
    <property type="match status" value="1"/>
</dbReference>
<feature type="domain" description="Aldehyde dehydrogenase" evidence="8">
    <location>
        <begin position="18"/>
        <end position="488"/>
    </location>
</feature>
<dbReference type="SUPFAM" id="SSF53720">
    <property type="entry name" value="ALDH-like"/>
    <property type="match status" value="1"/>
</dbReference>
<dbReference type="Pfam" id="PF00171">
    <property type="entry name" value="Aldedh"/>
    <property type="match status" value="1"/>
</dbReference>
<reference evidence="9" key="1">
    <citation type="submission" date="2018-04" db="EMBL/GenBank/DDBJ databases">
        <title>Draft genome sequence of the Candidatus Spirobacillus cienkowskii, a pathogen of freshwater Daphnia species, reconstructed from hemolymph metagenomic reads.</title>
        <authorList>
            <person name="Bresciani L."/>
            <person name="Lemos L.N."/>
            <person name="Wale N."/>
            <person name="Lin J.Y."/>
            <person name="Fernandes G.R."/>
            <person name="Duffy M.A."/>
            <person name="Rodrigues J.M."/>
        </authorList>
    </citation>
    <scope>NUCLEOTIDE SEQUENCE [LARGE SCALE GENOMIC DNA]</scope>
    <source>
        <strain evidence="9">Binning01</strain>
    </source>
</reference>
<dbReference type="InterPro" id="IPR016163">
    <property type="entry name" value="Ald_DH_C"/>
</dbReference>
<dbReference type="InterPro" id="IPR029510">
    <property type="entry name" value="Ald_DH_CS_GLU"/>
</dbReference>
<dbReference type="EC" id="1.2.1.3" evidence="5"/>
<evidence type="ECO:0000256" key="1">
    <source>
        <dbReference type="ARBA" id="ARBA00009986"/>
    </source>
</evidence>
<dbReference type="InterPro" id="IPR016161">
    <property type="entry name" value="Ald_DH/histidinol_DH"/>
</dbReference>
<dbReference type="Proteomes" id="UP000253934">
    <property type="component" value="Unassembled WGS sequence"/>
</dbReference>